<evidence type="ECO:0000256" key="4">
    <source>
        <dbReference type="ARBA" id="ARBA00023163"/>
    </source>
</evidence>
<dbReference type="Pfam" id="PF01325">
    <property type="entry name" value="Fe_dep_repress"/>
    <property type="match status" value="1"/>
</dbReference>
<organism evidence="7 8">
    <name type="scientific">Holtiella tumoricola</name>
    <dbReference type="NCBI Taxonomy" id="3018743"/>
    <lineage>
        <taxon>Bacteria</taxon>
        <taxon>Bacillati</taxon>
        <taxon>Bacillota</taxon>
        <taxon>Clostridia</taxon>
        <taxon>Lachnospirales</taxon>
        <taxon>Cellulosilyticaceae</taxon>
        <taxon>Holtiella</taxon>
    </lineage>
</organism>
<evidence type="ECO:0000313" key="8">
    <source>
        <dbReference type="Proteomes" id="UP001169242"/>
    </source>
</evidence>
<comment type="caution">
    <text evidence="7">The sequence shown here is derived from an EMBL/GenBank/DDBJ whole genome shotgun (WGS) entry which is preliminary data.</text>
</comment>
<dbReference type="SUPFAM" id="SSF46785">
    <property type="entry name" value="Winged helix' DNA-binding domain"/>
    <property type="match status" value="1"/>
</dbReference>
<reference evidence="7" key="1">
    <citation type="journal article" date="2023" name="Int. J. Syst. Evol. Microbiol.">
        <title>&lt;i&gt;Holtiella tumoricola&lt;/i&gt; gen. nov. sp. nov., isolated from a human clinical sample.</title>
        <authorList>
            <person name="Allen-Vercoe E."/>
            <person name="Daigneault M.C."/>
            <person name="Vancuren S.J."/>
            <person name="Cochrane K."/>
            <person name="O'Neal L.L."/>
            <person name="Sankaranarayanan K."/>
            <person name="Lawson P.A."/>
        </authorList>
    </citation>
    <scope>NUCLEOTIDE SEQUENCE</scope>
    <source>
        <strain evidence="7">CC70A</strain>
    </source>
</reference>
<name>A0AA42DL20_9FIRM</name>
<evidence type="ECO:0000259" key="5">
    <source>
        <dbReference type="PROSITE" id="PS50944"/>
    </source>
</evidence>
<dbReference type="GO" id="GO:0003700">
    <property type="term" value="F:DNA-binding transcription factor activity"/>
    <property type="evidence" value="ECO:0007669"/>
    <property type="project" value="InterPro"/>
</dbReference>
<dbReference type="GO" id="GO:0003677">
    <property type="term" value="F:DNA binding"/>
    <property type="evidence" value="ECO:0007669"/>
    <property type="project" value="UniProtKB-KW"/>
</dbReference>
<dbReference type="Pfam" id="PF02742">
    <property type="entry name" value="Fe_dep_repr_C"/>
    <property type="match status" value="1"/>
</dbReference>
<feature type="domain" description="HTH crp-type" evidence="6">
    <location>
        <begin position="1"/>
        <end position="64"/>
    </location>
</feature>
<dbReference type="InterPro" id="IPR022689">
    <property type="entry name" value="Iron_dep_repressor"/>
</dbReference>
<comment type="similarity">
    <text evidence="1">Belongs to the DtxR/MntR family.</text>
</comment>
<dbReference type="Gene3D" id="1.10.10.10">
    <property type="entry name" value="Winged helix-like DNA-binding domain superfamily/Winged helix DNA-binding domain"/>
    <property type="match status" value="1"/>
</dbReference>
<evidence type="ECO:0000256" key="2">
    <source>
        <dbReference type="ARBA" id="ARBA00023015"/>
    </source>
</evidence>
<proteinExistence type="inferred from homology"/>
<dbReference type="PROSITE" id="PS51063">
    <property type="entry name" value="HTH_CRP_2"/>
    <property type="match status" value="1"/>
</dbReference>
<dbReference type="SMART" id="SM00529">
    <property type="entry name" value="HTH_DTXR"/>
    <property type="match status" value="1"/>
</dbReference>
<dbReference type="InterPro" id="IPR036421">
    <property type="entry name" value="Fe_dep_repressor_sf"/>
</dbReference>
<dbReference type="PANTHER" id="PTHR33238">
    <property type="entry name" value="IRON (METAL) DEPENDENT REPRESSOR, DTXR FAMILY"/>
    <property type="match status" value="1"/>
</dbReference>
<dbReference type="AlphaFoldDB" id="A0AA42DL20"/>
<feature type="domain" description="HTH dtxR-type" evidence="5">
    <location>
        <begin position="1"/>
        <end position="61"/>
    </location>
</feature>
<dbReference type="InterPro" id="IPR022687">
    <property type="entry name" value="HTH_DTXR"/>
</dbReference>
<dbReference type="PANTHER" id="PTHR33238:SF7">
    <property type="entry name" value="IRON-DEPENDENT TRANSCRIPTIONAL REGULATOR"/>
    <property type="match status" value="1"/>
</dbReference>
<dbReference type="InterPro" id="IPR050536">
    <property type="entry name" value="DtxR_MntR_Metal-Reg"/>
</dbReference>
<dbReference type="Proteomes" id="UP001169242">
    <property type="component" value="Unassembled WGS sequence"/>
</dbReference>
<protein>
    <submittedName>
        <fullName evidence="7">Metal-dependent transcriptional regulator</fullName>
    </submittedName>
</protein>
<sequence>MNQADKRYLEAIYIISMRHEHTRAVDIAKKVKVTRASVSRAIKRLEEQKLICVENKSITLTKIGLEKARKVYYKQVLLEHFFAKVINVSEEVAQKDAEGIKHYISDEVCLNIQKFLLDW</sequence>
<keyword evidence="4" id="KW-0804">Transcription</keyword>
<evidence type="ECO:0000256" key="1">
    <source>
        <dbReference type="ARBA" id="ARBA00007871"/>
    </source>
</evidence>
<dbReference type="PROSITE" id="PS50944">
    <property type="entry name" value="HTH_DTXR"/>
    <property type="match status" value="1"/>
</dbReference>
<dbReference type="RefSeq" id="WP_271011499.1">
    <property type="nucleotide sequence ID" value="NZ_JAQIFT010000024.1"/>
</dbReference>
<gene>
    <name evidence="7" type="ORF">PBV87_05900</name>
</gene>
<evidence type="ECO:0000313" key="7">
    <source>
        <dbReference type="EMBL" id="MDA3731031.1"/>
    </source>
</evidence>
<accession>A0AA42DL20</accession>
<dbReference type="InterPro" id="IPR001367">
    <property type="entry name" value="Fe_dep_repressor"/>
</dbReference>
<evidence type="ECO:0000259" key="6">
    <source>
        <dbReference type="PROSITE" id="PS51063"/>
    </source>
</evidence>
<dbReference type="Gene3D" id="1.10.60.10">
    <property type="entry name" value="Iron dependent repressor, metal binding and dimerisation domain"/>
    <property type="match status" value="1"/>
</dbReference>
<keyword evidence="8" id="KW-1185">Reference proteome</keyword>
<dbReference type="GO" id="GO:0046914">
    <property type="term" value="F:transition metal ion binding"/>
    <property type="evidence" value="ECO:0007669"/>
    <property type="project" value="InterPro"/>
</dbReference>
<keyword evidence="2" id="KW-0805">Transcription regulation</keyword>
<dbReference type="EMBL" id="JAQIFT010000024">
    <property type="protein sequence ID" value="MDA3731031.1"/>
    <property type="molecule type" value="Genomic_DNA"/>
</dbReference>
<dbReference type="GO" id="GO:0046983">
    <property type="term" value="F:protein dimerization activity"/>
    <property type="evidence" value="ECO:0007669"/>
    <property type="project" value="InterPro"/>
</dbReference>
<dbReference type="SMART" id="SM00419">
    <property type="entry name" value="HTH_CRP"/>
    <property type="match status" value="1"/>
</dbReference>
<dbReference type="InterPro" id="IPR036388">
    <property type="entry name" value="WH-like_DNA-bd_sf"/>
</dbReference>
<keyword evidence="3" id="KW-0238">DNA-binding</keyword>
<evidence type="ECO:0000256" key="3">
    <source>
        <dbReference type="ARBA" id="ARBA00023125"/>
    </source>
</evidence>
<dbReference type="InterPro" id="IPR012318">
    <property type="entry name" value="HTH_CRP"/>
</dbReference>
<dbReference type="InterPro" id="IPR036390">
    <property type="entry name" value="WH_DNA-bd_sf"/>
</dbReference>